<feature type="transmembrane region" description="Helical" evidence="2">
    <location>
        <begin position="129"/>
        <end position="151"/>
    </location>
</feature>
<protein>
    <recommendedName>
        <fullName evidence="5">DUF624 domain-containing protein</fullName>
    </recommendedName>
</protein>
<evidence type="ECO:0000256" key="1">
    <source>
        <dbReference type="SAM" id="MobiDB-lite"/>
    </source>
</evidence>
<reference evidence="3 4" key="1">
    <citation type="submission" date="2024-06" db="EMBL/GenBank/DDBJ databases">
        <title>Sorghum-associated microbial communities from plants grown in Nebraska, USA.</title>
        <authorList>
            <person name="Schachtman D."/>
        </authorList>
    </citation>
    <scope>NUCLEOTIDE SEQUENCE [LARGE SCALE GENOMIC DNA]</scope>
    <source>
        <strain evidence="3 4">2857</strain>
    </source>
</reference>
<keyword evidence="2" id="KW-0812">Transmembrane</keyword>
<name>A0ABV2QS47_9MICO</name>
<keyword evidence="4" id="KW-1185">Reference proteome</keyword>
<feature type="compositionally biased region" description="Low complexity" evidence="1">
    <location>
        <begin position="1"/>
        <end position="17"/>
    </location>
</feature>
<feature type="transmembrane region" description="Helical" evidence="2">
    <location>
        <begin position="44"/>
        <end position="67"/>
    </location>
</feature>
<evidence type="ECO:0000313" key="4">
    <source>
        <dbReference type="Proteomes" id="UP001549257"/>
    </source>
</evidence>
<dbReference type="EMBL" id="JBEPSJ010000003">
    <property type="protein sequence ID" value="MET4583288.1"/>
    <property type="molecule type" value="Genomic_DNA"/>
</dbReference>
<evidence type="ECO:0000313" key="3">
    <source>
        <dbReference type="EMBL" id="MET4583288.1"/>
    </source>
</evidence>
<evidence type="ECO:0000256" key="2">
    <source>
        <dbReference type="SAM" id="Phobius"/>
    </source>
</evidence>
<accession>A0ABV2QS47</accession>
<feature type="transmembrane region" description="Helical" evidence="2">
    <location>
        <begin position="94"/>
        <end position="117"/>
    </location>
</feature>
<feature type="transmembrane region" description="Helical" evidence="2">
    <location>
        <begin position="197"/>
        <end position="216"/>
    </location>
</feature>
<keyword evidence="2" id="KW-1133">Transmembrane helix</keyword>
<dbReference type="Proteomes" id="UP001549257">
    <property type="component" value="Unassembled WGS sequence"/>
</dbReference>
<gene>
    <name evidence="3" type="ORF">ABIE21_002807</name>
</gene>
<comment type="caution">
    <text evidence="3">The sequence shown here is derived from an EMBL/GenBank/DDBJ whole genome shotgun (WGS) entry which is preliminary data.</text>
</comment>
<feature type="region of interest" description="Disordered" evidence="1">
    <location>
        <begin position="1"/>
        <end position="26"/>
    </location>
</feature>
<organism evidence="3 4">
    <name type="scientific">Conyzicola nivalis</name>
    <dbReference type="NCBI Taxonomy" id="1477021"/>
    <lineage>
        <taxon>Bacteria</taxon>
        <taxon>Bacillati</taxon>
        <taxon>Actinomycetota</taxon>
        <taxon>Actinomycetes</taxon>
        <taxon>Micrococcales</taxon>
        <taxon>Microbacteriaceae</taxon>
        <taxon>Conyzicola</taxon>
    </lineage>
</organism>
<keyword evidence="2" id="KW-0472">Membrane</keyword>
<sequence>MTIASSRKQARSARSQATSGIGPTDAAATTWPGAKQRFALFGEVLLTGIIVLVLSLPIVTIPLAVAVGKRHLMRFLRADGSQLALVGGDLREGFLGGVGIGCAWLAITGVLLIDLLLVGSGALPGGVAVGAIAAVLLAAVTVLMLWVAASWTPGLGWRASVRVGLTALRTDAVGSVYLVVAAGLVVLFTWMLPPLVIPAFGCLCFAVAAISVRHAARA</sequence>
<evidence type="ECO:0008006" key="5">
    <source>
        <dbReference type="Google" id="ProtNLM"/>
    </source>
</evidence>
<proteinExistence type="predicted"/>
<dbReference type="RefSeq" id="WP_354025449.1">
    <property type="nucleotide sequence ID" value="NZ_JBEPSJ010000003.1"/>
</dbReference>